<keyword evidence="3" id="KW-1185">Reference proteome</keyword>
<comment type="caution">
    <text evidence="2">The sequence shown here is derived from an EMBL/GenBank/DDBJ whole genome shotgun (WGS) entry which is preliminary data.</text>
</comment>
<feature type="region of interest" description="Disordered" evidence="1">
    <location>
        <begin position="44"/>
        <end position="69"/>
    </location>
</feature>
<dbReference type="RefSeq" id="WP_057853121.1">
    <property type="nucleotide sequence ID" value="NZ_LLXY01000161.1"/>
</dbReference>
<dbReference type="Proteomes" id="UP000051913">
    <property type="component" value="Unassembled WGS sequence"/>
</dbReference>
<sequence>MYFYVVVAFVISFVAVSWAARGFPMHWSGPVSVSSLQPAVTSTFGDESAKDYERKRRESGHTAQSGTNSSLDKIRLETLQAATGFEMSPCDSNMKKNLIEALTTYTRAWQTKLDCPVKMFCNDEKLKAAAEAFSTPLDLRVKEALERAFRQPGIAKTDFPESVRFDVLHFAGPGLWARDESSAVCAPQMRATARGAR</sequence>
<evidence type="ECO:0000256" key="1">
    <source>
        <dbReference type="SAM" id="MobiDB-lite"/>
    </source>
</evidence>
<evidence type="ECO:0000313" key="3">
    <source>
        <dbReference type="Proteomes" id="UP000051913"/>
    </source>
</evidence>
<name>A0A0R3L9J3_9BRAD</name>
<gene>
    <name evidence="2" type="ORF">CP49_35680</name>
</gene>
<dbReference type="AlphaFoldDB" id="A0A0R3L9J3"/>
<feature type="compositionally biased region" description="Basic and acidic residues" evidence="1">
    <location>
        <begin position="47"/>
        <end position="60"/>
    </location>
</feature>
<evidence type="ECO:0000313" key="2">
    <source>
        <dbReference type="EMBL" id="KRR02560.1"/>
    </source>
</evidence>
<accession>A0A0R3L9J3</accession>
<protein>
    <submittedName>
        <fullName evidence="2">Uncharacterized protein</fullName>
    </submittedName>
</protein>
<reference evidence="2 3" key="1">
    <citation type="submission" date="2014-03" db="EMBL/GenBank/DDBJ databases">
        <title>Bradyrhizobium valentinum sp. nov., isolated from effective nodules of Lupinus mariae-josephae, a lupine endemic of basic-lime soils in Eastern Spain.</title>
        <authorList>
            <person name="Duran D."/>
            <person name="Rey L."/>
            <person name="Navarro A."/>
            <person name="Busquets A."/>
            <person name="Imperial J."/>
            <person name="Ruiz-Argueso T."/>
        </authorList>
    </citation>
    <scope>NUCLEOTIDE SEQUENCE [LARGE SCALE GENOMIC DNA]</scope>
    <source>
        <strain evidence="2 3">LmjM3</strain>
    </source>
</reference>
<organism evidence="2 3">
    <name type="scientific">Bradyrhizobium valentinum</name>
    <dbReference type="NCBI Taxonomy" id="1518501"/>
    <lineage>
        <taxon>Bacteria</taxon>
        <taxon>Pseudomonadati</taxon>
        <taxon>Pseudomonadota</taxon>
        <taxon>Alphaproteobacteria</taxon>
        <taxon>Hyphomicrobiales</taxon>
        <taxon>Nitrobacteraceae</taxon>
        <taxon>Bradyrhizobium</taxon>
    </lineage>
</organism>
<dbReference type="EMBL" id="LLXX01000149">
    <property type="protein sequence ID" value="KRR02560.1"/>
    <property type="molecule type" value="Genomic_DNA"/>
</dbReference>
<proteinExistence type="predicted"/>